<evidence type="ECO:0000256" key="1">
    <source>
        <dbReference type="SAM" id="MobiDB-lite"/>
    </source>
</evidence>
<accession>A0AAV5W842</accession>
<protein>
    <submittedName>
        <fullName evidence="3">Uncharacterized protein</fullName>
    </submittedName>
</protein>
<evidence type="ECO:0000256" key="2">
    <source>
        <dbReference type="SAM" id="Phobius"/>
    </source>
</evidence>
<dbReference type="EMBL" id="BTSY01000005">
    <property type="protein sequence ID" value="GMT26879.1"/>
    <property type="molecule type" value="Genomic_DNA"/>
</dbReference>
<proteinExistence type="predicted"/>
<feature type="region of interest" description="Disordered" evidence="1">
    <location>
        <begin position="47"/>
        <end position="71"/>
    </location>
</feature>
<dbReference type="Proteomes" id="UP001432322">
    <property type="component" value="Unassembled WGS sequence"/>
</dbReference>
<feature type="non-terminal residue" evidence="3">
    <location>
        <position position="1"/>
    </location>
</feature>
<keyword evidence="4" id="KW-1185">Reference proteome</keyword>
<comment type="caution">
    <text evidence="3">The sequence shown here is derived from an EMBL/GenBank/DDBJ whole genome shotgun (WGS) entry which is preliminary data.</text>
</comment>
<evidence type="ECO:0000313" key="4">
    <source>
        <dbReference type="Proteomes" id="UP001432322"/>
    </source>
</evidence>
<reference evidence="3" key="1">
    <citation type="submission" date="2023-10" db="EMBL/GenBank/DDBJ databases">
        <title>Genome assembly of Pristionchus species.</title>
        <authorList>
            <person name="Yoshida K."/>
            <person name="Sommer R.J."/>
        </authorList>
    </citation>
    <scope>NUCLEOTIDE SEQUENCE</scope>
    <source>
        <strain evidence="3">RS5133</strain>
    </source>
</reference>
<evidence type="ECO:0000313" key="3">
    <source>
        <dbReference type="EMBL" id="GMT26879.1"/>
    </source>
</evidence>
<sequence length="126" mass="14411">SMAPSMTKVSLAPVLGTIPSMMILLLMTLTLVSSLLVACNTKKKKAMAEIAKREKEKEDAKKKKEKEEREEEDKIYDIVDARIRAENEAKMKKWEDEKTKIISELMKKGDTEFEAERRVYEIGVSS</sequence>
<organism evidence="3 4">
    <name type="scientific">Pristionchus fissidentatus</name>
    <dbReference type="NCBI Taxonomy" id="1538716"/>
    <lineage>
        <taxon>Eukaryota</taxon>
        <taxon>Metazoa</taxon>
        <taxon>Ecdysozoa</taxon>
        <taxon>Nematoda</taxon>
        <taxon>Chromadorea</taxon>
        <taxon>Rhabditida</taxon>
        <taxon>Rhabditina</taxon>
        <taxon>Diplogasteromorpha</taxon>
        <taxon>Diplogasteroidea</taxon>
        <taxon>Neodiplogasteridae</taxon>
        <taxon>Pristionchus</taxon>
    </lineage>
</organism>
<gene>
    <name evidence="3" type="ORF">PFISCL1PPCAC_18176</name>
</gene>
<feature type="compositionally biased region" description="Basic and acidic residues" evidence="1">
    <location>
        <begin position="47"/>
        <end position="67"/>
    </location>
</feature>
<feature type="transmembrane region" description="Helical" evidence="2">
    <location>
        <begin position="20"/>
        <end position="39"/>
    </location>
</feature>
<keyword evidence="2" id="KW-0472">Membrane</keyword>
<keyword evidence="2" id="KW-0812">Transmembrane</keyword>
<name>A0AAV5W842_9BILA</name>
<dbReference type="AlphaFoldDB" id="A0AAV5W842"/>
<keyword evidence="2" id="KW-1133">Transmembrane helix</keyword>